<keyword evidence="2" id="KW-0805">Transcription regulation</keyword>
<protein>
    <submittedName>
        <fullName evidence="7">Transcriptional activator</fullName>
    </submittedName>
</protein>
<dbReference type="Pfam" id="PF03704">
    <property type="entry name" value="BTAD"/>
    <property type="match status" value="1"/>
</dbReference>
<evidence type="ECO:0000256" key="3">
    <source>
        <dbReference type="ARBA" id="ARBA00023125"/>
    </source>
</evidence>
<keyword evidence="4" id="KW-0804">Transcription</keyword>
<dbReference type="PANTHER" id="PTHR35807">
    <property type="entry name" value="TRANSCRIPTIONAL REGULATOR REDD-RELATED"/>
    <property type="match status" value="1"/>
</dbReference>
<dbReference type="EMBL" id="SLWS01000002">
    <property type="protein sequence ID" value="TCO62893.1"/>
    <property type="molecule type" value="Genomic_DNA"/>
</dbReference>
<dbReference type="Proteomes" id="UP000295680">
    <property type="component" value="Unassembled WGS sequence"/>
</dbReference>
<evidence type="ECO:0000256" key="4">
    <source>
        <dbReference type="ARBA" id="ARBA00023163"/>
    </source>
</evidence>
<dbReference type="GO" id="GO:0006355">
    <property type="term" value="P:regulation of DNA-templated transcription"/>
    <property type="evidence" value="ECO:0007669"/>
    <property type="project" value="InterPro"/>
</dbReference>
<evidence type="ECO:0000313" key="7">
    <source>
        <dbReference type="EMBL" id="TCO62893.1"/>
    </source>
</evidence>
<dbReference type="InterPro" id="IPR016032">
    <property type="entry name" value="Sig_transdc_resp-reg_C-effctor"/>
</dbReference>
<keyword evidence="8" id="KW-1185">Reference proteome</keyword>
<dbReference type="Pfam" id="PF00486">
    <property type="entry name" value="Trans_reg_C"/>
    <property type="match status" value="1"/>
</dbReference>
<evidence type="ECO:0000256" key="5">
    <source>
        <dbReference type="PROSITE-ProRule" id="PRU01091"/>
    </source>
</evidence>
<gene>
    <name evidence="7" type="ORF">EV192_1021033</name>
</gene>
<proteinExistence type="inferred from homology"/>
<dbReference type="PANTHER" id="PTHR35807:SF1">
    <property type="entry name" value="TRANSCRIPTIONAL REGULATOR REDD"/>
    <property type="match status" value="1"/>
</dbReference>
<dbReference type="Gene3D" id="1.10.10.10">
    <property type="entry name" value="Winged helix-like DNA-binding domain superfamily/Winged helix DNA-binding domain"/>
    <property type="match status" value="1"/>
</dbReference>
<keyword evidence="3 5" id="KW-0238">DNA-binding</keyword>
<name>A0A4R2JRK6_9PSEU</name>
<dbReference type="InterPro" id="IPR001867">
    <property type="entry name" value="OmpR/PhoB-type_DNA-bd"/>
</dbReference>
<dbReference type="GO" id="GO:0000160">
    <property type="term" value="P:phosphorelay signal transduction system"/>
    <property type="evidence" value="ECO:0007669"/>
    <property type="project" value="InterPro"/>
</dbReference>
<dbReference type="SUPFAM" id="SSF46894">
    <property type="entry name" value="C-terminal effector domain of the bipartite response regulators"/>
    <property type="match status" value="1"/>
</dbReference>
<evidence type="ECO:0000256" key="2">
    <source>
        <dbReference type="ARBA" id="ARBA00023015"/>
    </source>
</evidence>
<dbReference type="InterPro" id="IPR036388">
    <property type="entry name" value="WH-like_DNA-bd_sf"/>
</dbReference>
<dbReference type="InterPro" id="IPR005158">
    <property type="entry name" value="BTAD"/>
</dbReference>
<dbReference type="Gene3D" id="1.25.40.10">
    <property type="entry name" value="Tetratricopeptide repeat domain"/>
    <property type="match status" value="1"/>
</dbReference>
<comment type="caution">
    <text evidence="7">The sequence shown here is derived from an EMBL/GenBank/DDBJ whole genome shotgun (WGS) entry which is preliminary data.</text>
</comment>
<feature type="domain" description="OmpR/PhoB-type" evidence="6">
    <location>
        <begin position="1"/>
        <end position="94"/>
    </location>
</feature>
<evidence type="ECO:0000259" key="6">
    <source>
        <dbReference type="PROSITE" id="PS51755"/>
    </source>
</evidence>
<dbReference type="InterPro" id="IPR051677">
    <property type="entry name" value="AfsR-DnrI-RedD_regulator"/>
</dbReference>
<dbReference type="PROSITE" id="PS51755">
    <property type="entry name" value="OMPR_PHOB"/>
    <property type="match status" value="1"/>
</dbReference>
<dbReference type="AlphaFoldDB" id="A0A4R2JRK6"/>
<organism evidence="7 8">
    <name type="scientific">Actinocrispum wychmicini</name>
    <dbReference type="NCBI Taxonomy" id="1213861"/>
    <lineage>
        <taxon>Bacteria</taxon>
        <taxon>Bacillati</taxon>
        <taxon>Actinomycetota</taxon>
        <taxon>Actinomycetes</taxon>
        <taxon>Pseudonocardiales</taxon>
        <taxon>Pseudonocardiaceae</taxon>
        <taxon>Actinocrispum</taxon>
    </lineage>
</organism>
<feature type="DNA-binding region" description="OmpR/PhoB-type" evidence="5">
    <location>
        <begin position="1"/>
        <end position="94"/>
    </location>
</feature>
<dbReference type="SMART" id="SM00862">
    <property type="entry name" value="Trans_reg_C"/>
    <property type="match status" value="1"/>
</dbReference>
<dbReference type="InterPro" id="IPR011990">
    <property type="entry name" value="TPR-like_helical_dom_sf"/>
</dbReference>
<evidence type="ECO:0000256" key="1">
    <source>
        <dbReference type="ARBA" id="ARBA00005820"/>
    </source>
</evidence>
<sequence>MPAEFKVLGTFEVCVDGRLVDLGQVRQRSVLVVLAIDAERVVTVEQLVDRVWGERPPASARSTLYSYLSRLRRVLAGCGHAGIVRRAGGYVLTGDPLAVDLHRYRHLVTQARAAQNDAQALSLYEQARALWRGEAFAGIDTFWINRVRDAPGCSQAGRRTPSH</sequence>
<evidence type="ECO:0000313" key="8">
    <source>
        <dbReference type="Proteomes" id="UP000295680"/>
    </source>
</evidence>
<accession>A0A4R2JRK6</accession>
<dbReference type="GO" id="GO:0003677">
    <property type="term" value="F:DNA binding"/>
    <property type="evidence" value="ECO:0007669"/>
    <property type="project" value="UniProtKB-UniRule"/>
</dbReference>
<reference evidence="7 8" key="1">
    <citation type="submission" date="2019-03" db="EMBL/GenBank/DDBJ databases">
        <title>Genomic Encyclopedia of Type Strains, Phase IV (KMG-IV): sequencing the most valuable type-strain genomes for metagenomic binning, comparative biology and taxonomic classification.</title>
        <authorList>
            <person name="Goeker M."/>
        </authorList>
    </citation>
    <scope>NUCLEOTIDE SEQUENCE [LARGE SCALE GENOMIC DNA]</scope>
    <source>
        <strain evidence="7 8">DSM 45934</strain>
    </source>
</reference>
<comment type="similarity">
    <text evidence="1">Belongs to the AfsR/DnrI/RedD regulatory family.</text>
</comment>